<feature type="compositionally biased region" description="Basic residues" evidence="1">
    <location>
        <begin position="183"/>
        <end position="205"/>
    </location>
</feature>
<accession>A0AAD3HDW2</accession>
<evidence type="ECO:0000313" key="4">
    <source>
        <dbReference type="Proteomes" id="UP001054902"/>
    </source>
</evidence>
<dbReference type="GO" id="GO:0046872">
    <property type="term" value="F:metal ion binding"/>
    <property type="evidence" value="ECO:0007669"/>
    <property type="project" value="InterPro"/>
</dbReference>
<name>A0AAD3HDW2_9STRA</name>
<dbReference type="EMBL" id="BLLK01000069">
    <property type="protein sequence ID" value="GFH59671.1"/>
    <property type="molecule type" value="Genomic_DNA"/>
</dbReference>
<feature type="region of interest" description="Disordered" evidence="1">
    <location>
        <begin position="174"/>
        <end position="205"/>
    </location>
</feature>
<dbReference type="AlphaFoldDB" id="A0AAD3HDW2"/>
<dbReference type="InterPro" id="IPR036423">
    <property type="entry name" value="SOD-like_Cu/Zn_dom_sf"/>
</dbReference>
<evidence type="ECO:0000256" key="2">
    <source>
        <dbReference type="SAM" id="SignalP"/>
    </source>
</evidence>
<organism evidence="3 4">
    <name type="scientific">Chaetoceros tenuissimus</name>
    <dbReference type="NCBI Taxonomy" id="426638"/>
    <lineage>
        <taxon>Eukaryota</taxon>
        <taxon>Sar</taxon>
        <taxon>Stramenopiles</taxon>
        <taxon>Ochrophyta</taxon>
        <taxon>Bacillariophyta</taxon>
        <taxon>Coscinodiscophyceae</taxon>
        <taxon>Chaetocerotophycidae</taxon>
        <taxon>Chaetocerotales</taxon>
        <taxon>Chaetocerotaceae</taxon>
        <taxon>Chaetoceros</taxon>
    </lineage>
</organism>
<protein>
    <submittedName>
        <fullName evidence="3">Copper/zinc superoxide dismutase (SODC)</fullName>
    </submittedName>
</protein>
<dbReference type="GO" id="GO:0006801">
    <property type="term" value="P:superoxide metabolic process"/>
    <property type="evidence" value="ECO:0007669"/>
    <property type="project" value="InterPro"/>
</dbReference>
<feature type="chain" id="PRO_5042182152" evidence="2">
    <location>
        <begin position="20"/>
        <end position="205"/>
    </location>
</feature>
<reference evidence="3 4" key="1">
    <citation type="journal article" date="2021" name="Sci. Rep.">
        <title>The genome of the diatom Chaetoceros tenuissimus carries an ancient integrated fragment of an extant virus.</title>
        <authorList>
            <person name="Hongo Y."/>
            <person name="Kimura K."/>
            <person name="Takaki Y."/>
            <person name="Yoshida Y."/>
            <person name="Baba S."/>
            <person name="Kobayashi G."/>
            <person name="Nagasaki K."/>
            <person name="Hano T."/>
            <person name="Tomaru Y."/>
        </authorList>
    </citation>
    <scope>NUCLEOTIDE SEQUENCE [LARGE SCALE GENOMIC DNA]</scope>
    <source>
        <strain evidence="3 4">NIES-3715</strain>
    </source>
</reference>
<keyword evidence="4" id="KW-1185">Reference proteome</keyword>
<evidence type="ECO:0000313" key="3">
    <source>
        <dbReference type="EMBL" id="GFH59671.1"/>
    </source>
</evidence>
<gene>
    <name evidence="3" type="ORF">CTEN210_16147</name>
</gene>
<sequence>MSVLTKLVILFYLCQSVVGDFCLKAKLGRYTSEDYDKVDEDLAKTIDGHVDVSFADLDTTEMTFKYNIYGGAKGCNKCGIHIHEGTTCMYHQIVKGHYWYPGRDGKVEDPWTEKYGAVYSTNPSIGDAYGSFKIDAGLNYMANLRHAVVLHDDNGDRYGCGILEFVECPAHTQNTQNTQNTQKKQKKAKKKKNKANKAKGRRRKL</sequence>
<dbReference type="Proteomes" id="UP001054902">
    <property type="component" value="Unassembled WGS sequence"/>
</dbReference>
<feature type="signal peptide" evidence="2">
    <location>
        <begin position="1"/>
        <end position="19"/>
    </location>
</feature>
<dbReference type="SUPFAM" id="SSF49329">
    <property type="entry name" value="Cu,Zn superoxide dismutase-like"/>
    <property type="match status" value="1"/>
</dbReference>
<evidence type="ECO:0000256" key="1">
    <source>
        <dbReference type="SAM" id="MobiDB-lite"/>
    </source>
</evidence>
<comment type="caution">
    <text evidence="3">The sequence shown here is derived from an EMBL/GenBank/DDBJ whole genome shotgun (WGS) entry which is preliminary data.</text>
</comment>
<proteinExistence type="predicted"/>
<keyword evidence="2" id="KW-0732">Signal</keyword>